<evidence type="ECO:0008006" key="5">
    <source>
        <dbReference type="Google" id="ProtNLM"/>
    </source>
</evidence>
<evidence type="ECO:0000256" key="2">
    <source>
        <dbReference type="SAM" id="Phobius"/>
    </source>
</evidence>
<keyword evidence="2" id="KW-1133">Transmembrane helix</keyword>
<reference evidence="3 4" key="1">
    <citation type="submission" date="2017-06" db="EMBL/GenBank/DDBJ databases">
        <title>Genome sequencing of cyanobaciteial culture collection at National Institute for Environmental Studies (NIES).</title>
        <authorList>
            <person name="Hirose Y."/>
            <person name="Shimura Y."/>
            <person name="Fujisawa T."/>
            <person name="Nakamura Y."/>
            <person name="Kawachi M."/>
        </authorList>
    </citation>
    <scope>NUCLEOTIDE SEQUENCE [LARGE SCALE GENOMIC DNA]</scope>
    <source>
        <strain evidence="3 4">NIES-2135</strain>
    </source>
</reference>
<protein>
    <recommendedName>
        <fullName evidence="5">DUF2325 domain-containing protein</fullName>
    </recommendedName>
</protein>
<keyword evidence="1" id="KW-0175">Coiled coil</keyword>
<keyword evidence="4" id="KW-1185">Reference proteome</keyword>
<dbReference type="PANTHER" id="PTHR23159">
    <property type="entry name" value="CENTROSOMAL PROTEIN 2"/>
    <property type="match status" value="1"/>
</dbReference>
<feature type="transmembrane region" description="Helical" evidence="2">
    <location>
        <begin position="192"/>
        <end position="215"/>
    </location>
</feature>
<evidence type="ECO:0000256" key="1">
    <source>
        <dbReference type="SAM" id="Coils"/>
    </source>
</evidence>
<dbReference type="PANTHER" id="PTHR23159:SF60">
    <property type="entry name" value="SPINDLE ASSEMBLY ABNORMAL PROTEIN 4"/>
    <property type="match status" value="1"/>
</dbReference>
<sequence>MKRSTRPLWRLMTAIATGFGISTVINTSDYQGYWYGTIRRVQTVDLNILSHIAPAKLSLALMKGDTDELKRTLDSNYGLFGLVVTDCTTTQTECPGQKILFASNSKNQWRSSLTVESLPQSSYDFLMNPPPIKTEKSFKSPHEENRDATGNRNSGQIIGRVYYVRGIPPTFLNDYWRWIQNPFSTSGTHKAYFVNSMLSLNVALLVWVLVEFLLYRKRVREATLLRDAQRVQSDLQVQLQEKSSLLSEREQYRAKQEKRNQELEAVIAQYHNKLIQTELEQQHNVEHLRNLELQLEEAQQAKVEGREQLETIVLLQNQISIQQQENAKTAENLTRLRHDLKIANQQATESSNRIQTLNASIAALSQERNAAMEHSTALETELQATRTQMIQSTQLLSTLQLASQETRQSQRWGRDYEQCLEDDNQQLNQCIQQLEQTRQSISDERDDLQFEVWDLQEQLDWLQNQFKVAHIHQPPRWVAPDSSGLDSSNLRIAIVGGHQRMRNCVLSRLEKSGLNNVVEIPPFSEKTIDQSRLKKKISECDLVVVITRYVGHELTGMVSNLRENGSLRGEIMNLNYRGVTGVTREILEHLGDSCSSNSEDDIA</sequence>
<feature type="coiled-coil region" evidence="1">
    <location>
        <begin position="253"/>
        <end position="374"/>
    </location>
</feature>
<dbReference type="AlphaFoldDB" id="A0A1Z4JJS3"/>
<dbReference type="EMBL" id="AP018203">
    <property type="protein sequence ID" value="BAY56985.1"/>
    <property type="molecule type" value="Genomic_DNA"/>
</dbReference>
<gene>
    <name evidence="3" type="ORF">NIES2135_38480</name>
</gene>
<evidence type="ECO:0000313" key="4">
    <source>
        <dbReference type="Proteomes" id="UP000217895"/>
    </source>
</evidence>
<keyword evidence="2" id="KW-0812">Transmembrane</keyword>
<proteinExistence type="predicted"/>
<keyword evidence="2" id="KW-0472">Membrane</keyword>
<name>A0A1Z4JJS3_LEPBY</name>
<evidence type="ECO:0000313" key="3">
    <source>
        <dbReference type="EMBL" id="BAY56985.1"/>
    </source>
</evidence>
<feature type="coiled-coil region" evidence="1">
    <location>
        <begin position="417"/>
        <end position="465"/>
    </location>
</feature>
<accession>A0A1Z4JJS3</accession>
<dbReference type="Proteomes" id="UP000217895">
    <property type="component" value="Chromosome"/>
</dbReference>
<organism evidence="3 4">
    <name type="scientific">Leptolyngbya boryana NIES-2135</name>
    <dbReference type="NCBI Taxonomy" id="1973484"/>
    <lineage>
        <taxon>Bacteria</taxon>
        <taxon>Bacillati</taxon>
        <taxon>Cyanobacteriota</taxon>
        <taxon>Cyanophyceae</taxon>
        <taxon>Leptolyngbyales</taxon>
        <taxon>Leptolyngbyaceae</taxon>
        <taxon>Leptolyngbya group</taxon>
        <taxon>Leptolyngbya</taxon>
    </lineage>
</organism>